<gene>
    <name evidence="5" type="ORF">Tci_023312</name>
</gene>
<feature type="region of interest" description="Disordered" evidence="2">
    <location>
        <begin position="354"/>
        <end position="389"/>
    </location>
</feature>
<protein>
    <submittedName>
        <fullName evidence="5">Uncharacterized protein</fullName>
    </submittedName>
</protein>
<feature type="domain" description="Reverse transcriptase Ty1/copia-type" evidence="4">
    <location>
        <begin position="127"/>
        <end position="224"/>
    </location>
</feature>
<name>A0A6L2KTW9_TANCI</name>
<evidence type="ECO:0000259" key="4">
    <source>
        <dbReference type="Pfam" id="PF07727"/>
    </source>
</evidence>
<organism evidence="5">
    <name type="scientific">Tanacetum cinerariifolium</name>
    <name type="common">Dalmatian daisy</name>
    <name type="synonym">Chrysanthemum cinerariifolium</name>
    <dbReference type="NCBI Taxonomy" id="118510"/>
    <lineage>
        <taxon>Eukaryota</taxon>
        <taxon>Viridiplantae</taxon>
        <taxon>Streptophyta</taxon>
        <taxon>Embryophyta</taxon>
        <taxon>Tracheophyta</taxon>
        <taxon>Spermatophyta</taxon>
        <taxon>Magnoliopsida</taxon>
        <taxon>eudicotyledons</taxon>
        <taxon>Gunneridae</taxon>
        <taxon>Pentapetalae</taxon>
        <taxon>asterids</taxon>
        <taxon>campanulids</taxon>
        <taxon>Asterales</taxon>
        <taxon>Asteraceae</taxon>
        <taxon>Asteroideae</taxon>
        <taxon>Anthemideae</taxon>
        <taxon>Anthemidinae</taxon>
        <taxon>Tanacetum</taxon>
    </lineage>
</organism>
<dbReference type="Pfam" id="PF07727">
    <property type="entry name" value="RVT_2"/>
    <property type="match status" value="1"/>
</dbReference>
<dbReference type="PANTHER" id="PTHR31099">
    <property type="entry name" value="OS06G0165300 PROTEIN"/>
    <property type="match status" value="1"/>
</dbReference>
<feature type="compositionally biased region" description="Polar residues" evidence="2">
    <location>
        <begin position="375"/>
        <end position="388"/>
    </location>
</feature>
<feature type="coiled-coil region" evidence="1">
    <location>
        <begin position="478"/>
        <end position="505"/>
    </location>
</feature>
<comment type="caution">
    <text evidence="5">The sequence shown here is derived from an EMBL/GenBank/DDBJ whole genome shotgun (WGS) entry which is preliminary data.</text>
</comment>
<dbReference type="InterPro" id="IPR013103">
    <property type="entry name" value="RVT_2"/>
</dbReference>
<reference evidence="5" key="1">
    <citation type="journal article" date="2019" name="Sci. Rep.">
        <title>Draft genome of Tanacetum cinerariifolium, the natural source of mosquito coil.</title>
        <authorList>
            <person name="Yamashiro T."/>
            <person name="Shiraishi A."/>
            <person name="Satake H."/>
            <person name="Nakayama K."/>
        </authorList>
    </citation>
    <scope>NUCLEOTIDE SEQUENCE</scope>
</reference>
<feature type="domain" description="Transposase (putative) gypsy type" evidence="3">
    <location>
        <begin position="241"/>
        <end position="303"/>
    </location>
</feature>
<proteinExistence type="predicted"/>
<keyword evidence="1" id="KW-0175">Coiled coil</keyword>
<dbReference type="Pfam" id="PF04195">
    <property type="entry name" value="Transposase_28"/>
    <property type="match status" value="1"/>
</dbReference>
<sequence length="574" mass="64927">MFDEYFNPPPSVVSLVYVVAALRPADPTGLPSSALIDQVAPSTSTSSTIQETQSLVNSDSVEEEVQPEQLADDPFVDILTSEPSSQESSSTLHTDAIWCFVDAFLTSVEPKNFKEAMMESYWIDAMGTKNKARVIAKGNQEEGIDFEESFSPVIRIKAIRIFIANVANKNMTIYQMDVKMAFLNDKLCEMVYVSQIEDFLDLDNPTYVYMLNKALYSLKQASRSRPFLVLLLDMSLYTHPFSLKNLRLPLTEFFCEVLEYFQVHISRLNPFGCAKLTTFVVMCKTYGCKPSVNLFQGFFNLCRAGKWLTFTKRNFIYIKDDKDLMFFPKEPSPRFSIGSSSVLINTKPLKAIKEPDIQPAERGSSRPPIKRKLASGSSTSHATRAKTSSSKDKDSILIVSNDDEGHLDVLDLKDANACHLKITAIPPLAWKNYLDNHIDLERSRKLLQVIEKLRGECDVMRSRERARDEECEGLGSSVTALETKKERLEAIKVSFQKEVEELKHDRREVVSKAFEQVAGMKESFDLSKVKGYRSSYKKDHTQASNDLATATFPWLDEFMVDPSALIKAFLLKKP</sequence>
<evidence type="ECO:0000256" key="2">
    <source>
        <dbReference type="SAM" id="MobiDB-lite"/>
    </source>
</evidence>
<dbReference type="InterPro" id="IPR007321">
    <property type="entry name" value="Transposase_28"/>
</dbReference>
<evidence type="ECO:0000259" key="3">
    <source>
        <dbReference type="Pfam" id="PF04195"/>
    </source>
</evidence>
<accession>A0A6L2KTW9</accession>
<dbReference type="AlphaFoldDB" id="A0A6L2KTW9"/>
<dbReference type="PANTHER" id="PTHR31099:SF28">
    <property type="entry name" value="F5J5.12"/>
    <property type="match status" value="1"/>
</dbReference>
<evidence type="ECO:0000313" key="5">
    <source>
        <dbReference type="EMBL" id="GEU51334.1"/>
    </source>
</evidence>
<evidence type="ECO:0000256" key="1">
    <source>
        <dbReference type="SAM" id="Coils"/>
    </source>
</evidence>
<dbReference type="EMBL" id="BKCJ010002851">
    <property type="protein sequence ID" value="GEU51334.1"/>
    <property type="molecule type" value="Genomic_DNA"/>
</dbReference>